<dbReference type="AlphaFoldDB" id="A0A1G1YVB9"/>
<dbReference type="Proteomes" id="UP000177062">
    <property type="component" value="Unassembled WGS sequence"/>
</dbReference>
<gene>
    <name evidence="1" type="ORF">A2Y84_01020</name>
</gene>
<protein>
    <submittedName>
        <fullName evidence="1">Uncharacterized protein</fullName>
    </submittedName>
</protein>
<proteinExistence type="predicted"/>
<dbReference type="EMBL" id="MHIT01000029">
    <property type="protein sequence ID" value="OGY56312.1"/>
    <property type="molecule type" value="Genomic_DNA"/>
</dbReference>
<accession>A0A1G1YVB9</accession>
<reference evidence="1 2" key="1">
    <citation type="journal article" date="2016" name="Nat. Commun.">
        <title>Thousands of microbial genomes shed light on interconnected biogeochemical processes in an aquifer system.</title>
        <authorList>
            <person name="Anantharaman K."/>
            <person name="Brown C.T."/>
            <person name="Hug L.A."/>
            <person name="Sharon I."/>
            <person name="Castelle C.J."/>
            <person name="Probst A.J."/>
            <person name="Thomas B.C."/>
            <person name="Singh A."/>
            <person name="Wilkins M.J."/>
            <person name="Karaoz U."/>
            <person name="Brodie E.L."/>
            <person name="Williams K.H."/>
            <person name="Hubbard S.S."/>
            <person name="Banfield J.F."/>
        </authorList>
    </citation>
    <scope>NUCLEOTIDE SEQUENCE [LARGE SCALE GENOMIC DNA]</scope>
</reference>
<name>A0A1G1YVB9_9BACT</name>
<comment type="caution">
    <text evidence="1">The sequence shown here is derived from an EMBL/GenBank/DDBJ whole genome shotgun (WGS) entry which is preliminary data.</text>
</comment>
<organism evidence="1 2">
    <name type="scientific">Candidatus Colwellbacteria bacterium RBG_13_48_8</name>
    <dbReference type="NCBI Taxonomy" id="1797685"/>
    <lineage>
        <taxon>Bacteria</taxon>
        <taxon>Candidatus Colwelliibacteriota</taxon>
    </lineage>
</organism>
<sequence length="179" mass="20227">MLSGDWEFVVNGPWAFRVAPDGLEAVGVYAGVVKLRLCPRAGNCYAKWGERVTAKGHRWYIPEPYFWPYLAYINDLMLEKQSLRAAALEVGNRPERRRIIDSGPEGKFTFLVHPFGDDCWVWCEAEGRTAALIHFVRGQMGRVDVDPDRSRGALRPDLSDYVHVRAGRLMHGQATLVAP</sequence>
<evidence type="ECO:0000313" key="2">
    <source>
        <dbReference type="Proteomes" id="UP000177062"/>
    </source>
</evidence>
<evidence type="ECO:0000313" key="1">
    <source>
        <dbReference type="EMBL" id="OGY56312.1"/>
    </source>
</evidence>